<reference evidence="3" key="1">
    <citation type="journal article" date="2019" name="Int. J. Syst. Evol. Microbiol.">
        <title>The Global Catalogue of Microorganisms (GCM) 10K type strain sequencing project: providing services to taxonomists for standard genome sequencing and annotation.</title>
        <authorList>
            <consortium name="The Broad Institute Genomics Platform"/>
            <consortium name="The Broad Institute Genome Sequencing Center for Infectious Disease"/>
            <person name="Wu L."/>
            <person name="Ma J."/>
        </authorList>
    </citation>
    <scope>NUCLEOTIDE SEQUENCE [LARGE SCALE GENOMIC DNA]</scope>
    <source>
        <strain evidence="3">JCM 17137</strain>
    </source>
</reference>
<organism evidence="2 3">
    <name type="scientific">Salinactinospora qingdaonensis</name>
    <dbReference type="NCBI Taxonomy" id="702744"/>
    <lineage>
        <taxon>Bacteria</taxon>
        <taxon>Bacillati</taxon>
        <taxon>Actinomycetota</taxon>
        <taxon>Actinomycetes</taxon>
        <taxon>Streptosporangiales</taxon>
        <taxon>Nocardiopsidaceae</taxon>
        <taxon>Salinactinospora</taxon>
    </lineage>
</organism>
<dbReference type="Gene3D" id="3.40.50.1110">
    <property type="entry name" value="SGNH hydrolase"/>
    <property type="match status" value="1"/>
</dbReference>
<dbReference type="InterPro" id="IPR037460">
    <property type="entry name" value="SEST-like"/>
</dbReference>
<dbReference type="RefSeq" id="WP_344966408.1">
    <property type="nucleotide sequence ID" value="NZ_BAABDD010000001.1"/>
</dbReference>
<evidence type="ECO:0000313" key="2">
    <source>
        <dbReference type="EMBL" id="GAA3725530.1"/>
    </source>
</evidence>
<dbReference type="InterPro" id="IPR036514">
    <property type="entry name" value="SGNH_hydro_sf"/>
</dbReference>
<dbReference type="Proteomes" id="UP001500908">
    <property type="component" value="Unassembled WGS sequence"/>
</dbReference>
<comment type="caution">
    <text evidence="2">The sequence shown here is derived from an EMBL/GenBank/DDBJ whole genome shotgun (WGS) entry which is preliminary data.</text>
</comment>
<dbReference type="SUPFAM" id="SSF52266">
    <property type="entry name" value="SGNH hydrolase"/>
    <property type="match status" value="1"/>
</dbReference>
<keyword evidence="3" id="KW-1185">Reference proteome</keyword>
<dbReference type="PROSITE" id="PS51257">
    <property type="entry name" value="PROKAR_LIPOPROTEIN"/>
    <property type="match status" value="1"/>
</dbReference>
<dbReference type="PANTHER" id="PTHR37981">
    <property type="entry name" value="LIPASE 2"/>
    <property type="match status" value="1"/>
</dbReference>
<evidence type="ECO:0000313" key="3">
    <source>
        <dbReference type="Proteomes" id="UP001500908"/>
    </source>
</evidence>
<name>A0ABP7EVZ7_9ACTN</name>
<accession>A0ABP7EVZ7</accession>
<keyword evidence="2" id="KW-0378">Hydrolase</keyword>
<proteinExistence type="predicted"/>
<dbReference type="CDD" id="cd01823">
    <property type="entry name" value="SEST_like"/>
    <property type="match status" value="1"/>
</dbReference>
<dbReference type="InterPro" id="IPR013830">
    <property type="entry name" value="SGNH_hydro"/>
</dbReference>
<evidence type="ECO:0000259" key="1">
    <source>
        <dbReference type="Pfam" id="PF13472"/>
    </source>
</evidence>
<sequence length="367" mass="39305">MGTRTLVVSIVAATLAVSCIVVLAVPVTREALHRAWCDVTAIGCEEVPGPPGEDHPGEESDWRVRLDPVEAATWGNYFALGDSYSSGHGAERYVPDTAVSGGCWRSNNAYPKTLVESYEFAGTLALVACSGQRGAAMLEALGSGESQLGQVNRHTSLVTIGIGGNDLGFTSVLKTCMVRVPLLEADACVGQEDEINERMAVFADTFDSLVTEVRDRAPDARVIVVGYPRLFDQEPNGMYYTLTASDQVWLNETIKRFNDQLAEAVEAFDTEIAEEGQVGSVEFVDAYQVLDGHEIGTEEPWVNGVLISELQDGITLDTSTFHPTAAGQQAVGRRLAAQVEAGPGRDLYATREIVDGASSEVLAGEVD</sequence>
<dbReference type="GO" id="GO:0016787">
    <property type="term" value="F:hydrolase activity"/>
    <property type="evidence" value="ECO:0007669"/>
    <property type="project" value="UniProtKB-KW"/>
</dbReference>
<feature type="domain" description="SGNH hydrolase-type esterase" evidence="1">
    <location>
        <begin position="79"/>
        <end position="330"/>
    </location>
</feature>
<dbReference type="PANTHER" id="PTHR37981:SF1">
    <property type="entry name" value="SGNH HYDROLASE-TYPE ESTERASE DOMAIN-CONTAINING PROTEIN"/>
    <property type="match status" value="1"/>
</dbReference>
<dbReference type="Pfam" id="PF13472">
    <property type="entry name" value="Lipase_GDSL_2"/>
    <property type="match status" value="1"/>
</dbReference>
<dbReference type="EMBL" id="BAABDD010000001">
    <property type="protein sequence ID" value="GAA3725530.1"/>
    <property type="molecule type" value="Genomic_DNA"/>
</dbReference>
<protein>
    <submittedName>
        <fullName evidence="2">SGNH/GDSL hydrolase family protein</fullName>
    </submittedName>
</protein>
<gene>
    <name evidence="2" type="ORF">GCM10022402_02770</name>
</gene>